<dbReference type="PANTHER" id="PTHR10623">
    <property type="entry name" value="MICROTUBULE-ASSOCIATED PROTEIN RP/EB FAMILY MEMBER"/>
    <property type="match status" value="1"/>
</dbReference>
<evidence type="ECO:0000313" key="3">
    <source>
        <dbReference type="Proteomes" id="UP001178507"/>
    </source>
</evidence>
<keyword evidence="3" id="KW-1185">Reference proteome</keyword>
<accession>A0AA36JRV2</accession>
<protein>
    <submittedName>
        <fullName evidence="2">Uncharacterized protein</fullName>
    </submittedName>
</protein>
<gene>
    <name evidence="2" type="ORF">EVOR1521_LOCUS31873</name>
</gene>
<dbReference type="EMBL" id="CAUJNA010003864">
    <property type="protein sequence ID" value="CAJ1411258.1"/>
    <property type="molecule type" value="Genomic_DNA"/>
</dbReference>
<dbReference type="InterPro" id="IPR036872">
    <property type="entry name" value="CH_dom_sf"/>
</dbReference>
<dbReference type="AlphaFoldDB" id="A0AA36JRV2"/>
<evidence type="ECO:0000256" key="1">
    <source>
        <dbReference type="SAM" id="MobiDB-lite"/>
    </source>
</evidence>
<dbReference type="GO" id="GO:0008017">
    <property type="term" value="F:microtubule binding"/>
    <property type="evidence" value="ECO:0007669"/>
    <property type="project" value="InterPro"/>
</dbReference>
<feature type="region of interest" description="Disordered" evidence="1">
    <location>
        <begin position="94"/>
        <end position="140"/>
    </location>
</feature>
<sequence>MAKAEHEYIPNFKVLQVAFDRLEIERNIAVDQLIRAKYQDNLEFLQWMKCYWEREGGAGRRDYDAVAVREGKPLPTWAKPLNVFGGRGLEKENLKPKVLAKEDRPREEKKTPPARATASKTPRPAPRSMNSSLNTSLNTSSAAENEALKVKLEAQNEGKWCTGHLDIRSDMLLSPLWTPPKESLLLPLLAAATAEVISDLVTTEADKAKALRLRSESFWGHVRSVAEEMRLSQHLQVYSEAQEVLSELPEGELRQALGEALERLQRADAAVLAQGLTSSKLAQEELEGPAGALGLSWLAEGSNFLSKALELFVDGDYGSRLGDQVRQRQQALLPVLRSAADVTSNVLQDTRLASKRAFDVLKYDIYTKGAPKTPENAKKVAHDVIEAVGETRRRFMQFVTGVATSLAGDVTSRKISAATTVASAELAAISEESATVATDASDSAEATEDVVPQVEAGFSFASW</sequence>
<dbReference type="Proteomes" id="UP001178507">
    <property type="component" value="Unassembled WGS sequence"/>
</dbReference>
<feature type="compositionally biased region" description="Low complexity" evidence="1">
    <location>
        <begin position="130"/>
        <end position="140"/>
    </location>
</feature>
<reference evidence="2" key="1">
    <citation type="submission" date="2023-08" db="EMBL/GenBank/DDBJ databases">
        <authorList>
            <person name="Chen Y."/>
            <person name="Shah S."/>
            <person name="Dougan E. K."/>
            <person name="Thang M."/>
            <person name="Chan C."/>
        </authorList>
    </citation>
    <scope>NUCLEOTIDE SEQUENCE</scope>
</reference>
<organism evidence="2 3">
    <name type="scientific">Effrenium voratum</name>
    <dbReference type="NCBI Taxonomy" id="2562239"/>
    <lineage>
        <taxon>Eukaryota</taxon>
        <taxon>Sar</taxon>
        <taxon>Alveolata</taxon>
        <taxon>Dinophyceae</taxon>
        <taxon>Suessiales</taxon>
        <taxon>Symbiodiniaceae</taxon>
        <taxon>Effrenium</taxon>
    </lineage>
</organism>
<comment type="caution">
    <text evidence="2">The sequence shown here is derived from an EMBL/GenBank/DDBJ whole genome shotgun (WGS) entry which is preliminary data.</text>
</comment>
<proteinExistence type="predicted"/>
<dbReference type="Gene3D" id="1.10.418.10">
    <property type="entry name" value="Calponin-like domain"/>
    <property type="match status" value="1"/>
</dbReference>
<dbReference type="InterPro" id="IPR027328">
    <property type="entry name" value="MAPRE"/>
</dbReference>
<dbReference type="SUPFAM" id="SSF47576">
    <property type="entry name" value="Calponin-homology domain, CH-domain"/>
    <property type="match status" value="1"/>
</dbReference>
<name>A0AA36JRV2_9DINO</name>
<feature type="compositionally biased region" description="Basic and acidic residues" evidence="1">
    <location>
        <begin position="94"/>
        <end position="111"/>
    </location>
</feature>
<evidence type="ECO:0000313" key="2">
    <source>
        <dbReference type="EMBL" id="CAJ1411258.1"/>
    </source>
</evidence>